<name>W9CEP2_SCLBF</name>
<organism evidence="11 12">
    <name type="scientific">Sclerotinia borealis (strain F-4128)</name>
    <dbReference type="NCBI Taxonomy" id="1432307"/>
    <lineage>
        <taxon>Eukaryota</taxon>
        <taxon>Fungi</taxon>
        <taxon>Dikarya</taxon>
        <taxon>Ascomycota</taxon>
        <taxon>Pezizomycotina</taxon>
        <taxon>Leotiomycetes</taxon>
        <taxon>Helotiales</taxon>
        <taxon>Sclerotiniaceae</taxon>
        <taxon>Sclerotinia</taxon>
    </lineage>
</organism>
<evidence type="ECO:0000256" key="8">
    <source>
        <dbReference type="ARBA" id="ARBA00023242"/>
    </source>
</evidence>
<evidence type="ECO:0000256" key="2">
    <source>
        <dbReference type="ARBA" id="ARBA00009994"/>
    </source>
</evidence>
<dbReference type="AlphaFoldDB" id="W9CEP2"/>
<proteinExistence type="inferred from homology"/>
<dbReference type="SUPFAM" id="SSF140718">
    <property type="entry name" value="Mediator hinge subcomplex-like"/>
    <property type="match status" value="1"/>
</dbReference>
<evidence type="ECO:0000256" key="9">
    <source>
        <dbReference type="ARBA" id="ARBA00025687"/>
    </source>
</evidence>
<sequence length="236" mass="26696">MADQQQPPPNQIAAVLPSPPFLWKQFTPENVEHIEKLRAGKYANQGVTDKLSYKLPPRILDLPSELRFLQPPEPPESINDEIFSFEKSGVEPLYTPPDTPTGTGKHVDRALILKRIAKSLLLNFLELVGIMSIHPEQSQEKINDLNTLLVNFHHLLNEYRPHQARESLILMMQDQLEKSRAETEGIMKMKEKVEGILEGLGQVKTADGDSAGSQIHESVMEDDGKDVWEQLDLEFS</sequence>
<evidence type="ECO:0000256" key="5">
    <source>
        <dbReference type="ARBA" id="ARBA00023015"/>
    </source>
</evidence>
<dbReference type="InterPro" id="IPR037212">
    <property type="entry name" value="Med7/Med21-like"/>
</dbReference>
<dbReference type="Gene3D" id="6.10.140.200">
    <property type="match status" value="1"/>
</dbReference>
<evidence type="ECO:0000256" key="6">
    <source>
        <dbReference type="ARBA" id="ARBA00023159"/>
    </source>
</evidence>
<keyword evidence="6 10" id="KW-0010">Activator</keyword>
<dbReference type="InterPro" id="IPR009244">
    <property type="entry name" value="Mediatior_Med7"/>
</dbReference>
<comment type="subunit">
    <text evidence="3 10">Component of the Mediator complex.</text>
</comment>
<accession>W9CEP2</accession>
<keyword evidence="5 10" id="KW-0805">Transcription regulation</keyword>
<dbReference type="PANTHER" id="PTHR21428:SF11">
    <property type="entry name" value="MEDIATOR OF RNA POLYMERASE II TRANSCRIPTION SUBUNIT 7"/>
    <property type="match status" value="1"/>
</dbReference>
<reference evidence="11 12" key="1">
    <citation type="journal article" date="2014" name="Genome Announc.">
        <title>Draft genome sequence of Sclerotinia borealis, a psychrophilic plant pathogenic fungus.</title>
        <authorList>
            <person name="Mardanov A.V."/>
            <person name="Beletsky A.V."/>
            <person name="Kadnikov V.V."/>
            <person name="Ignatov A.N."/>
            <person name="Ravin N.V."/>
        </authorList>
    </citation>
    <scope>NUCLEOTIDE SEQUENCE [LARGE SCALE GENOMIC DNA]</scope>
    <source>
        <strain evidence="12">F-4157</strain>
    </source>
</reference>
<dbReference type="HOGENOM" id="CLU_065214_0_0_1"/>
<evidence type="ECO:0000256" key="3">
    <source>
        <dbReference type="ARBA" id="ARBA00011837"/>
    </source>
</evidence>
<dbReference type="GO" id="GO:0016592">
    <property type="term" value="C:mediator complex"/>
    <property type="evidence" value="ECO:0007669"/>
    <property type="project" value="InterPro"/>
</dbReference>
<evidence type="ECO:0000313" key="11">
    <source>
        <dbReference type="EMBL" id="ESZ94301.1"/>
    </source>
</evidence>
<evidence type="ECO:0000313" key="12">
    <source>
        <dbReference type="Proteomes" id="UP000019487"/>
    </source>
</evidence>
<dbReference type="STRING" id="1432307.W9CEP2"/>
<evidence type="ECO:0000256" key="1">
    <source>
        <dbReference type="ARBA" id="ARBA00004123"/>
    </source>
</evidence>
<dbReference type="PANTHER" id="PTHR21428">
    <property type="entry name" value="MEDIATOR OF RNA POLYMERASE II TRANSCRIPTION SUBUNIT 7"/>
    <property type="match status" value="1"/>
</dbReference>
<comment type="similarity">
    <text evidence="2 10">Belongs to the Mediator complex subunit 7 family.</text>
</comment>
<dbReference type="OrthoDB" id="10253553at2759"/>
<evidence type="ECO:0000256" key="4">
    <source>
        <dbReference type="ARBA" id="ARBA00020631"/>
    </source>
</evidence>
<dbReference type="GO" id="GO:0006357">
    <property type="term" value="P:regulation of transcription by RNA polymerase II"/>
    <property type="evidence" value="ECO:0007669"/>
    <property type="project" value="InterPro"/>
</dbReference>
<gene>
    <name evidence="11" type="ORF">SBOR_5297</name>
</gene>
<dbReference type="Gene3D" id="6.10.140.1520">
    <property type="match status" value="1"/>
</dbReference>
<keyword evidence="7 10" id="KW-0804">Transcription</keyword>
<comment type="caution">
    <text evidence="11">The sequence shown here is derived from an EMBL/GenBank/DDBJ whole genome shotgun (WGS) entry which is preliminary data.</text>
</comment>
<comment type="subcellular location">
    <subcellularLocation>
        <location evidence="1 10">Nucleus</location>
    </subcellularLocation>
</comment>
<dbReference type="GO" id="GO:0003712">
    <property type="term" value="F:transcription coregulator activity"/>
    <property type="evidence" value="ECO:0007669"/>
    <property type="project" value="InterPro"/>
</dbReference>
<comment type="function">
    <text evidence="9">Component of the Mediator complex, a coactivator involved in the regulated transcription of nearly all RNA polymerase II-dependent genes. Mediator functions as a bridge to convey information from gene-specific regulatory proteins to the basal RNA polymerase II transcription machinery. Mediator is recruited to promoters by direct interactions with regulatory proteins and serves as a scaffold for the assembly of a functional preinitiation complex with RNA polymerase II and the general transcription factors.</text>
</comment>
<dbReference type="Pfam" id="PF05983">
    <property type="entry name" value="Med7"/>
    <property type="match status" value="1"/>
</dbReference>
<dbReference type="InterPro" id="IPR044888">
    <property type="entry name" value="Mediatior_Med7_sf"/>
</dbReference>
<keyword evidence="12" id="KW-1185">Reference proteome</keyword>
<dbReference type="Proteomes" id="UP000019487">
    <property type="component" value="Unassembled WGS sequence"/>
</dbReference>
<dbReference type="EMBL" id="AYSA01000256">
    <property type="protein sequence ID" value="ESZ94301.1"/>
    <property type="molecule type" value="Genomic_DNA"/>
</dbReference>
<dbReference type="GO" id="GO:0070847">
    <property type="term" value="C:core mediator complex"/>
    <property type="evidence" value="ECO:0007669"/>
    <property type="project" value="TreeGrafter"/>
</dbReference>
<protein>
    <recommendedName>
        <fullName evidence="4 10">Mediator of RNA polymerase II transcription subunit 7</fullName>
    </recommendedName>
</protein>
<keyword evidence="8 10" id="KW-0539">Nucleus</keyword>
<evidence type="ECO:0000256" key="7">
    <source>
        <dbReference type="ARBA" id="ARBA00023163"/>
    </source>
</evidence>
<evidence type="ECO:0000256" key="10">
    <source>
        <dbReference type="RuleBase" id="RU364060"/>
    </source>
</evidence>